<dbReference type="PATRIC" id="fig|1449976.3.peg.981"/>
<dbReference type="OrthoDB" id="4088450at2"/>
<dbReference type="eggNOG" id="COG2172">
    <property type="taxonomic scope" value="Bacteria"/>
</dbReference>
<dbReference type="KEGG" id="kal:KALB_976"/>
<proteinExistence type="predicted"/>
<keyword evidence="3" id="KW-1185">Reference proteome</keyword>
<accession>W5W800</accession>
<dbReference type="InterPro" id="IPR047718">
    <property type="entry name" value="RsbA-like_anti_sig"/>
</dbReference>
<feature type="domain" description="MEDS" evidence="1">
    <location>
        <begin position="6"/>
        <end position="153"/>
    </location>
</feature>
<dbReference type="STRING" id="1449976.KALB_976"/>
<evidence type="ECO:0000313" key="2">
    <source>
        <dbReference type="EMBL" id="AHH94349.1"/>
    </source>
</evidence>
<dbReference type="InterPro" id="IPR036890">
    <property type="entry name" value="HATPase_C_sf"/>
</dbReference>
<dbReference type="RefSeq" id="WP_025354597.1">
    <property type="nucleotide sequence ID" value="NZ_CP007155.1"/>
</dbReference>
<dbReference type="AlphaFoldDB" id="W5W800"/>
<dbReference type="Pfam" id="PF14417">
    <property type="entry name" value="MEDS"/>
    <property type="match status" value="1"/>
</dbReference>
<dbReference type="HOGENOM" id="CLU_072253_0_0_11"/>
<dbReference type="InterPro" id="IPR025847">
    <property type="entry name" value="MEDS_domain"/>
</dbReference>
<name>W5W800_9PSEU</name>
<gene>
    <name evidence="2" type="ORF">KALB_976</name>
</gene>
<protein>
    <recommendedName>
        <fullName evidence="1">MEDS domain-containing protein</fullName>
    </recommendedName>
</protein>
<evidence type="ECO:0000313" key="3">
    <source>
        <dbReference type="Proteomes" id="UP000019225"/>
    </source>
</evidence>
<dbReference type="Proteomes" id="UP000019225">
    <property type="component" value="Chromosome"/>
</dbReference>
<sequence>MSAPFRHQGCVYGSDAEFLAMAVPFVEEGLRRAEPVLVTTTAANLDLLHREMGSKAAGIDYAESAYFGRRPPQRATAFYRYWARKIAQDSTKSVRILAEPIWTGRSPRDVAAWKRMEAGLNVILADTSIWMICPYDTRIVPPDIIADSRRTHPECVVGTQSAVSPDFVVPELFAASCGPAIDVALPADPEEGHRFDGDLVALRRYVIDRAARFGLPEDRTAMFTIAAGEAITYLIKMGVRKATAWIRPEAGQVVCTLHTTDPQQAHPFAGFRPPQLRERPGDGLWLTNQICERVTIQTSDEACTIEMAMPGPGAEELLQNNPVHPR</sequence>
<dbReference type="NCBIfam" id="NF041045">
    <property type="entry name" value="RsbA_anti_sig"/>
    <property type="match status" value="1"/>
</dbReference>
<organism evidence="2 3">
    <name type="scientific">Kutzneria albida DSM 43870</name>
    <dbReference type="NCBI Taxonomy" id="1449976"/>
    <lineage>
        <taxon>Bacteria</taxon>
        <taxon>Bacillati</taxon>
        <taxon>Actinomycetota</taxon>
        <taxon>Actinomycetes</taxon>
        <taxon>Pseudonocardiales</taxon>
        <taxon>Pseudonocardiaceae</taxon>
        <taxon>Kutzneria</taxon>
    </lineage>
</organism>
<dbReference type="EMBL" id="CP007155">
    <property type="protein sequence ID" value="AHH94349.1"/>
    <property type="molecule type" value="Genomic_DNA"/>
</dbReference>
<evidence type="ECO:0000259" key="1">
    <source>
        <dbReference type="Pfam" id="PF14417"/>
    </source>
</evidence>
<reference evidence="2 3" key="1">
    <citation type="journal article" date="2014" name="BMC Genomics">
        <title>Complete genome sequence of producer of the glycopeptide antibiotic Aculeximycin Kutzneria albida DSM 43870T, a representative of minor genus of Pseudonocardiaceae.</title>
        <authorList>
            <person name="Rebets Y."/>
            <person name="Tokovenko B."/>
            <person name="Lushchyk I."/>
            <person name="Ruckert C."/>
            <person name="Zaburannyi N."/>
            <person name="Bechthold A."/>
            <person name="Kalinowski J."/>
            <person name="Luzhetskyy A."/>
        </authorList>
    </citation>
    <scope>NUCLEOTIDE SEQUENCE [LARGE SCALE GENOMIC DNA]</scope>
    <source>
        <strain evidence="2">DSM 43870</strain>
    </source>
</reference>
<dbReference type="Gene3D" id="3.30.565.10">
    <property type="entry name" value="Histidine kinase-like ATPase, C-terminal domain"/>
    <property type="match status" value="1"/>
</dbReference>